<evidence type="ECO:0000313" key="4">
    <source>
        <dbReference type="Proteomes" id="UP001380290"/>
    </source>
</evidence>
<gene>
    <name evidence="3" type="ORF">V7S98_16415</name>
</gene>
<protein>
    <submittedName>
        <fullName evidence="3">Lysozyme inhibitor LprI family protein</fullName>
    </submittedName>
</protein>
<dbReference type="Proteomes" id="UP001380290">
    <property type="component" value="Unassembled WGS sequence"/>
</dbReference>
<dbReference type="RefSeq" id="WP_339599930.1">
    <property type="nucleotide sequence ID" value="NZ_JBBHLC010000051.1"/>
</dbReference>
<feature type="signal peptide" evidence="1">
    <location>
        <begin position="1"/>
        <end position="20"/>
    </location>
</feature>
<keyword evidence="1" id="KW-0732">Signal</keyword>
<feature type="chain" id="PRO_5045452503" evidence="1">
    <location>
        <begin position="21"/>
        <end position="128"/>
    </location>
</feature>
<evidence type="ECO:0000313" key="3">
    <source>
        <dbReference type="EMBL" id="MEJ5864809.1"/>
    </source>
</evidence>
<reference evidence="3 4" key="1">
    <citation type="submission" date="2024-02" db="EMBL/GenBank/DDBJ databases">
        <title>Identification of pathogenicity and growth-promoting function of Pseudomonas putida variant.</title>
        <authorList>
            <person name="Sun J."/>
        </authorList>
    </citation>
    <scope>NUCLEOTIDE SEQUENCE [LARGE SCALE GENOMIC DNA]</scope>
    <source>
        <strain evidence="3 4">A03</strain>
    </source>
</reference>
<sequence length="128" mass="14215">MLPRYLIGAIALFGLASAQADDYSSTYTQCMDTASSTTAMGACIQAETKLQDERLNRVYKQLLAKLAPGQQKALREVQRKWIAYRDGNCAFHRNLSDGSLYRIEGAMCVMDMSKTRAAELERVLSPGQ</sequence>
<name>A0ABU8QVZ1_9PSED</name>
<dbReference type="EMBL" id="JBBHLC010000051">
    <property type="protein sequence ID" value="MEJ5864809.1"/>
    <property type="molecule type" value="Genomic_DNA"/>
</dbReference>
<proteinExistence type="predicted"/>
<accession>A0ABU8QVZ1</accession>
<dbReference type="PANTHER" id="PTHR39176">
    <property type="entry name" value="PERIPLASMIC PROTEIN-RELATED"/>
    <property type="match status" value="1"/>
</dbReference>
<evidence type="ECO:0000256" key="1">
    <source>
        <dbReference type="SAM" id="SignalP"/>
    </source>
</evidence>
<evidence type="ECO:0000259" key="2">
    <source>
        <dbReference type="Pfam" id="PF07007"/>
    </source>
</evidence>
<dbReference type="PANTHER" id="PTHR39176:SF1">
    <property type="entry name" value="PERIPLASMIC PROTEIN"/>
    <property type="match status" value="1"/>
</dbReference>
<keyword evidence="4" id="KW-1185">Reference proteome</keyword>
<organism evidence="3 4">
    <name type="scientific">Pseudomonas farsensis</name>
    <dbReference type="NCBI Taxonomy" id="2745492"/>
    <lineage>
        <taxon>Bacteria</taxon>
        <taxon>Pseudomonadati</taxon>
        <taxon>Pseudomonadota</taxon>
        <taxon>Gammaproteobacteria</taxon>
        <taxon>Pseudomonadales</taxon>
        <taxon>Pseudomonadaceae</taxon>
        <taxon>Pseudomonas</taxon>
    </lineage>
</organism>
<dbReference type="Gene3D" id="1.20.1270.180">
    <property type="match status" value="1"/>
</dbReference>
<dbReference type="InterPro" id="IPR009739">
    <property type="entry name" value="LprI-like_N"/>
</dbReference>
<dbReference type="Pfam" id="PF07007">
    <property type="entry name" value="LprI"/>
    <property type="match status" value="1"/>
</dbReference>
<comment type="caution">
    <text evidence="3">The sequence shown here is derived from an EMBL/GenBank/DDBJ whole genome shotgun (WGS) entry which is preliminary data.</text>
</comment>
<feature type="domain" description="Lysozyme inhibitor LprI-like N-terminal" evidence="2">
    <location>
        <begin position="30"/>
        <end position="120"/>
    </location>
</feature>